<feature type="region of interest" description="Disordered" evidence="15">
    <location>
        <begin position="291"/>
        <end position="318"/>
    </location>
</feature>
<keyword evidence="12" id="KW-0418">Kinase</keyword>
<dbReference type="GO" id="GO:0016301">
    <property type="term" value="F:kinase activity"/>
    <property type="evidence" value="ECO:0007669"/>
    <property type="project" value="UniProtKB-KW"/>
</dbReference>
<evidence type="ECO:0000259" key="16">
    <source>
        <dbReference type="PROSITE" id="PS51093"/>
    </source>
</evidence>
<dbReference type="InterPro" id="IPR015813">
    <property type="entry name" value="Pyrv/PenolPyrv_kinase-like_dom"/>
</dbReference>
<evidence type="ECO:0000256" key="5">
    <source>
        <dbReference type="ARBA" id="ARBA00012232"/>
    </source>
</evidence>
<dbReference type="InterPro" id="IPR036637">
    <property type="entry name" value="Phosphohistidine_dom_sf"/>
</dbReference>
<dbReference type="Pfam" id="PF05524">
    <property type="entry name" value="PEP-utilisers_N"/>
    <property type="match status" value="1"/>
</dbReference>
<keyword evidence="10" id="KW-0598">Phosphotransferase system</keyword>
<keyword evidence="8" id="KW-0762">Sugar transport</keyword>
<evidence type="ECO:0000256" key="12">
    <source>
        <dbReference type="ARBA" id="ARBA00022777"/>
    </source>
</evidence>
<sequence>MAASPHILSAPLRGLVVALGELPDPVFAAEALGPGIALDPLDDALHAPCAGEVIQCARTRHAVTLRDDAGGEWLLHLGLDTVDLAGDGFSLLVAEGERVSAGTPLLRFDADRVARQAKALLTPIVLTNAVDQRLELLVTPGQVVERGEPLLLCHGAGGEREGGEASGGEGTDSASGTEAVSGAGRDAASSAGECADEGAEARGEAIVAAASGIHARPAARLRAIARAHDVALRLMAADGREADAASVSALLNLGLVQGSRVTLVARGAQRQAALAAASALLGTEEVASDVSKAPDAASAGGVSTAPETAPPASGVRQQEEGLLRGISASAGIAIGPLRRYDPPLPRVAETVADPATERQALAAALETAAATLEAARRSAEAQGQREEAEIFEAHLAWLEDPALRAVAERHIAAGQGAGQGWYAALQAEIERLRQSDSALLAARVDDLRDLQRRVMVVLATDDGAAEAADDDLDGAILTAREMTPSQFVAVAERIQGLCLAAGGATSHLAILARARGIPCVMGLGEALLQLDAEHAVLDATRGVLESAPDAERLAALEAERERRQAQARSAAEQAGAAVITRDGRRVQVAANVGSAAEAQVAARAGADGVGLLRSEFLFLGRSAAPTRESQRHEYAAALAALDGKPVIVRLLDIGADKQLDYLSLPAAPNPALGERGIRLWQALPELFETQLDALLLAGNEAPAADAAMPLHLMLPMVSDVGELRWVRQRLAARAAALGVGRLPALGVMIEVPSAALCAASLAQEADFFSIGTNDLTQYALAMDREVADLAAHCDVLHPGVLRLIQATLEGARGRCPVGVCGAAAGDPLAAALLVAMGVDELSLEPAGIAGLKAWLRELDAAALAARVPELLALDDGAAVRAALAAWLDASAPAAPA</sequence>
<dbReference type="NCBIfam" id="TIGR00830">
    <property type="entry name" value="PTBA"/>
    <property type="match status" value="1"/>
</dbReference>
<evidence type="ECO:0000256" key="14">
    <source>
        <dbReference type="SAM" id="Coils"/>
    </source>
</evidence>
<evidence type="ECO:0000259" key="17">
    <source>
        <dbReference type="PROSITE" id="PS51350"/>
    </source>
</evidence>
<comment type="subcellular location">
    <subcellularLocation>
        <location evidence="3">Cytoplasm</location>
    </subcellularLocation>
</comment>
<dbReference type="Gene3D" id="3.50.30.10">
    <property type="entry name" value="Phosphohistidine domain"/>
    <property type="match status" value="1"/>
</dbReference>
<dbReference type="InterPro" id="IPR023151">
    <property type="entry name" value="PEP_util_CS"/>
</dbReference>
<dbReference type="InterPro" id="IPR000121">
    <property type="entry name" value="PEP_util_C"/>
</dbReference>
<dbReference type="InterPro" id="IPR000032">
    <property type="entry name" value="HPr-like"/>
</dbReference>
<dbReference type="InterPro" id="IPR036618">
    <property type="entry name" value="PtsI_HPr-bd_sf"/>
</dbReference>
<dbReference type="InterPro" id="IPR040442">
    <property type="entry name" value="Pyrv_kinase-like_dom_sf"/>
</dbReference>
<dbReference type="Pfam" id="PF00358">
    <property type="entry name" value="PTS_EIIA_1"/>
    <property type="match status" value="1"/>
</dbReference>
<dbReference type="PANTHER" id="PTHR46244:SF6">
    <property type="entry name" value="PHOSPHOENOLPYRUVATE-PROTEIN PHOSPHOTRANSFERASE"/>
    <property type="match status" value="1"/>
</dbReference>
<dbReference type="InterPro" id="IPR050499">
    <property type="entry name" value="PEP-utilizing_PTS_enzyme"/>
</dbReference>
<dbReference type="GO" id="GO:0005737">
    <property type="term" value="C:cytoplasm"/>
    <property type="evidence" value="ECO:0007669"/>
    <property type="project" value="UniProtKB-SubCell"/>
</dbReference>
<comment type="similarity">
    <text evidence="4">Belongs to the PEP-utilizing enzyme family.</text>
</comment>
<dbReference type="InterPro" id="IPR008731">
    <property type="entry name" value="PTS_EIN"/>
</dbReference>
<evidence type="ECO:0000256" key="6">
    <source>
        <dbReference type="ARBA" id="ARBA00022448"/>
    </source>
</evidence>
<comment type="cofactor">
    <cofactor evidence="2">
        <name>Mg(2+)</name>
        <dbReference type="ChEBI" id="CHEBI:18420"/>
    </cofactor>
</comment>
<dbReference type="InterPro" id="IPR001127">
    <property type="entry name" value="PTS_EIIA_1_perm"/>
</dbReference>
<dbReference type="SUPFAM" id="SSF55594">
    <property type="entry name" value="HPr-like"/>
    <property type="match status" value="1"/>
</dbReference>
<dbReference type="Gene3D" id="1.10.274.10">
    <property type="entry name" value="PtsI, HPr-binding domain"/>
    <property type="match status" value="1"/>
</dbReference>
<dbReference type="InterPro" id="IPR001020">
    <property type="entry name" value="PTS_HPr_His_P_site"/>
</dbReference>
<evidence type="ECO:0000256" key="7">
    <source>
        <dbReference type="ARBA" id="ARBA00022490"/>
    </source>
</evidence>
<dbReference type="GO" id="GO:0008965">
    <property type="term" value="F:phosphoenolpyruvate-protein phosphotransferase activity"/>
    <property type="evidence" value="ECO:0007669"/>
    <property type="project" value="UniProtKB-EC"/>
</dbReference>
<dbReference type="Gene3D" id="2.70.70.10">
    <property type="entry name" value="Glucose Permease (Domain IIA)"/>
    <property type="match status" value="1"/>
</dbReference>
<dbReference type="Pfam" id="PF00381">
    <property type="entry name" value="PTS-HPr"/>
    <property type="match status" value="1"/>
</dbReference>
<feature type="domain" description="PTS EIIA type-1" evidence="16">
    <location>
        <begin position="24"/>
        <end position="128"/>
    </location>
</feature>
<comment type="catalytic activity">
    <reaction evidence="1">
        <text>L-histidyl-[protein] + phosphoenolpyruvate = N(pros)-phospho-L-histidyl-[protein] + pyruvate</text>
        <dbReference type="Rhea" id="RHEA:23880"/>
        <dbReference type="Rhea" id="RHEA-COMP:9745"/>
        <dbReference type="Rhea" id="RHEA-COMP:9746"/>
        <dbReference type="ChEBI" id="CHEBI:15361"/>
        <dbReference type="ChEBI" id="CHEBI:29979"/>
        <dbReference type="ChEBI" id="CHEBI:58702"/>
        <dbReference type="ChEBI" id="CHEBI:64837"/>
        <dbReference type="EC" id="2.7.3.9"/>
    </reaction>
</comment>
<feature type="coiled-coil region" evidence="14">
    <location>
        <begin position="362"/>
        <end position="389"/>
    </location>
</feature>
<dbReference type="PROSITE" id="PS00742">
    <property type="entry name" value="PEP_ENZYMES_2"/>
    <property type="match status" value="1"/>
</dbReference>
<dbReference type="PRINTS" id="PR01736">
    <property type="entry name" value="PHPHTRNFRASE"/>
</dbReference>
<evidence type="ECO:0000256" key="15">
    <source>
        <dbReference type="SAM" id="MobiDB-lite"/>
    </source>
</evidence>
<evidence type="ECO:0000256" key="9">
    <source>
        <dbReference type="ARBA" id="ARBA00022679"/>
    </source>
</evidence>
<evidence type="ECO:0000256" key="11">
    <source>
        <dbReference type="ARBA" id="ARBA00022723"/>
    </source>
</evidence>
<dbReference type="SUPFAM" id="SSF47831">
    <property type="entry name" value="Enzyme I of the PEP:sugar phosphotransferase system HPr-binding (sub)domain"/>
    <property type="match status" value="1"/>
</dbReference>
<dbReference type="PRINTS" id="PR00107">
    <property type="entry name" value="PHOSPHOCPHPR"/>
</dbReference>
<dbReference type="NCBIfam" id="TIGR01417">
    <property type="entry name" value="PTS_I_fam"/>
    <property type="match status" value="1"/>
</dbReference>
<keyword evidence="14" id="KW-0175">Coiled coil</keyword>
<proteinExistence type="inferred from homology"/>
<dbReference type="SUPFAM" id="SSF52009">
    <property type="entry name" value="Phosphohistidine domain"/>
    <property type="match status" value="1"/>
</dbReference>
<feature type="compositionally biased region" description="Low complexity" evidence="15">
    <location>
        <begin position="171"/>
        <end position="192"/>
    </location>
</feature>
<dbReference type="InterPro" id="IPR011055">
    <property type="entry name" value="Dup_hybrid_motif"/>
</dbReference>
<protein>
    <recommendedName>
        <fullName evidence="5">phosphoenolpyruvate--protein phosphotransferase</fullName>
        <ecNumber evidence="5">2.7.3.9</ecNumber>
    </recommendedName>
</protein>
<keyword evidence="6" id="KW-0813">Transport</keyword>
<dbReference type="PANTHER" id="PTHR46244">
    <property type="entry name" value="PHOSPHOENOLPYRUVATE-PROTEIN PHOSPHOTRANSFERASE"/>
    <property type="match status" value="1"/>
</dbReference>
<evidence type="ECO:0000313" key="18">
    <source>
        <dbReference type="EMBL" id="XCJ78261.1"/>
    </source>
</evidence>
<keyword evidence="13" id="KW-0460">Magnesium</keyword>
<accession>A0AB74UCM1</accession>
<evidence type="ECO:0000256" key="3">
    <source>
        <dbReference type="ARBA" id="ARBA00004496"/>
    </source>
</evidence>
<dbReference type="Pfam" id="PF02896">
    <property type="entry name" value="PEP-utilizers_C"/>
    <property type="match status" value="1"/>
</dbReference>
<evidence type="ECO:0000256" key="2">
    <source>
        <dbReference type="ARBA" id="ARBA00001946"/>
    </source>
</evidence>
<dbReference type="PROSITE" id="PS51093">
    <property type="entry name" value="PTS_EIIA_TYPE_1"/>
    <property type="match status" value="1"/>
</dbReference>
<dbReference type="GO" id="GO:0009401">
    <property type="term" value="P:phosphoenolpyruvate-dependent sugar phosphotransferase system"/>
    <property type="evidence" value="ECO:0007669"/>
    <property type="project" value="UniProtKB-KW"/>
</dbReference>
<dbReference type="PROSITE" id="PS00369">
    <property type="entry name" value="PTS_HPR_HIS"/>
    <property type="match status" value="1"/>
</dbReference>
<feature type="region of interest" description="Disordered" evidence="15">
    <location>
        <begin position="154"/>
        <end position="195"/>
    </location>
</feature>
<evidence type="ECO:0000256" key="1">
    <source>
        <dbReference type="ARBA" id="ARBA00000683"/>
    </source>
</evidence>
<dbReference type="EMBL" id="CP159578">
    <property type="protein sequence ID" value="XCJ78261.1"/>
    <property type="molecule type" value="Genomic_DNA"/>
</dbReference>
<dbReference type="Pfam" id="PF00391">
    <property type="entry name" value="PEP-utilizers"/>
    <property type="match status" value="1"/>
</dbReference>
<evidence type="ECO:0000256" key="4">
    <source>
        <dbReference type="ARBA" id="ARBA00007837"/>
    </source>
</evidence>
<feature type="domain" description="HPr" evidence="17">
    <location>
        <begin position="200"/>
        <end position="297"/>
    </location>
</feature>
<dbReference type="SUPFAM" id="SSF51261">
    <property type="entry name" value="Duplicated hybrid motif"/>
    <property type="match status" value="1"/>
</dbReference>
<dbReference type="InterPro" id="IPR006318">
    <property type="entry name" value="PTS_EI-like"/>
</dbReference>
<name>A0AB74UCM1_9GAMM</name>
<dbReference type="InterPro" id="IPR035895">
    <property type="entry name" value="HPr-like_sf"/>
</dbReference>
<gene>
    <name evidence="18" type="primary">ptsP</name>
    <name evidence="18" type="ORF">ABV408_12540</name>
</gene>
<dbReference type="InterPro" id="IPR008279">
    <property type="entry name" value="PEP-util_enz_mobile_dom"/>
</dbReference>
<dbReference type="PROSITE" id="PS51350">
    <property type="entry name" value="PTS_HPR_DOM"/>
    <property type="match status" value="1"/>
</dbReference>
<keyword evidence="11" id="KW-0479">Metal-binding</keyword>
<evidence type="ECO:0000256" key="8">
    <source>
        <dbReference type="ARBA" id="ARBA00022597"/>
    </source>
</evidence>
<reference evidence="18" key="1">
    <citation type="submission" date="2024-06" db="EMBL/GenBank/DDBJ databases">
        <title>Complete genome of Salinicola endophyticus HNIBRBA4755.</title>
        <authorList>
            <person name="Shin S.Y."/>
            <person name="Kang H."/>
            <person name="Song J."/>
        </authorList>
    </citation>
    <scope>NUCLEOTIDE SEQUENCE</scope>
    <source>
        <strain evidence="18">HNIBRBA4755</strain>
    </source>
</reference>
<evidence type="ECO:0000256" key="13">
    <source>
        <dbReference type="ARBA" id="ARBA00022842"/>
    </source>
</evidence>
<dbReference type="RefSeq" id="WP_353979274.1">
    <property type="nucleotide sequence ID" value="NZ_CP159578.1"/>
</dbReference>
<dbReference type="AlphaFoldDB" id="A0AB74UCM1"/>
<dbReference type="EC" id="2.7.3.9" evidence="5"/>
<dbReference type="Gene3D" id="3.30.1340.10">
    <property type="entry name" value="HPr-like"/>
    <property type="match status" value="1"/>
</dbReference>
<dbReference type="SUPFAM" id="SSF51621">
    <property type="entry name" value="Phosphoenolpyruvate/pyruvate domain"/>
    <property type="match status" value="1"/>
</dbReference>
<dbReference type="GO" id="GO:0046872">
    <property type="term" value="F:metal ion binding"/>
    <property type="evidence" value="ECO:0007669"/>
    <property type="project" value="UniProtKB-KW"/>
</dbReference>
<dbReference type="Gene3D" id="3.20.20.60">
    <property type="entry name" value="Phosphoenolpyruvate-binding domains"/>
    <property type="match status" value="1"/>
</dbReference>
<keyword evidence="9 18" id="KW-0808">Transferase</keyword>
<evidence type="ECO:0000256" key="10">
    <source>
        <dbReference type="ARBA" id="ARBA00022683"/>
    </source>
</evidence>
<organism evidence="18">
    <name type="scientific">Salinicola endophyticus</name>
    <dbReference type="NCBI Taxonomy" id="1949083"/>
    <lineage>
        <taxon>Bacteria</taxon>
        <taxon>Pseudomonadati</taxon>
        <taxon>Pseudomonadota</taxon>
        <taxon>Gammaproteobacteria</taxon>
        <taxon>Oceanospirillales</taxon>
        <taxon>Halomonadaceae</taxon>
        <taxon>Salinicola</taxon>
    </lineage>
</organism>
<keyword evidence="7" id="KW-0963">Cytoplasm</keyword>